<evidence type="ECO:0008006" key="3">
    <source>
        <dbReference type="Google" id="ProtNLM"/>
    </source>
</evidence>
<dbReference type="EMBL" id="WNYA01001744">
    <property type="protein sequence ID" value="KAG8545200.1"/>
    <property type="molecule type" value="Genomic_DNA"/>
</dbReference>
<dbReference type="Gene3D" id="1.10.1280.10">
    <property type="entry name" value="Di-copper center containing domain from catechol oxidase"/>
    <property type="match status" value="1"/>
</dbReference>
<dbReference type="Proteomes" id="UP000824782">
    <property type="component" value="Unassembled WGS sequence"/>
</dbReference>
<dbReference type="SUPFAM" id="SSF48056">
    <property type="entry name" value="Di-copper centre-containing domain"/>
    <property type="match status" value="1"/>
</dbReference>
<keyword evidence="2" id="KW-1185">Reference proteome</keyword>
<evidence type="ECO:0000313" key="1">
    <source>
        <dbReference type="EMBL" id="KAG8545200.1"/>
    </source>
</evidence>
<proteinExistence type="predicted"/>
<sequence length="81" mass="9802">MSVVPIACNDLMFFLHHCFIDKIFDAHIRRWGITPASYPNVQVYGHRAYDCMCPFLECWYHRTMFTQSTTFGYRYDIYKNF</sequence>
<dbReference type="InterPro" id="IPR008922">
    <property type="entry name" value="Di-copper_centre_dom_sf"/>
</dbReference>
<organism evidence="1 2">
    <name type="scientific">Engystomops pustulosus</name>
    <name type="common">Tungara frog</name>
    <name type="synonym">Physalaemus pustulosus</name>
    <dbReference type="NCBI Taxonomy" id="76066"/>
    <lineage>
        <taxon>Eukaryota</taxon>
        <taxon>Metazoa</taxon>
        <taxon>Chordata</taxon>
        <taxon>Craniata</taxon>
        <taxon>Vertebrata</taxon>
        <taxon>Euteleostomi</taxon>
        <taxon>Amphibia</taxon>
        <taxon>Batrachia</taxon>
        <taxon>Anura</taxon>
        <taxon>Neobatrachia</taxon>
        <taxon>Hyloidea</taxon>
        <taxon>Leptodactylidae</taxon>
        <taxon>Leiuperinae</taxon>
        <taxon>Engystomops</taxon>
    </lineage>
</organism>
<dbReference type="AlphaFoldDB" id="A0AAV6ZAK6"/>
<reference evidence="1" key="1">
    <citation type="thesis" date="2020" institute="ProQuest LLC" country="789 East Eisenhower Parkway, Ann Arbor, MI, USA">
        <title>Comparative Genomics and Chromosome Evolution.</title>
        <authorList>
            <person name="Mudd A.B."/>
        </authorList>
    </citation>
    <scope>NUCLEOTIDE SEQUENCE</scope>
    <source>
        <strain evidence="1">237g6f4</strain>
        <tissue evidence="1">Blood</tissue>
    </source>
</reference>
<evidence type="ECO:0000313" key="2">
    <source>
        <dbReference type="Proteomes" id="UP000824782"/>
    </source>
</evidence>
<accession>A0AAV6ZAK6</accession>
<name>A0AAV6ZAK6_ENGPU</name>
<comment type="caution">
    <text evidence="1">The sequence shown here is derived from an EMBL/GenBank/DDBJ whole genome shotgun (WGS) entry which is preliminary data.</text>
</comment>
<protein>
    <recommendedName>
        <fullName evidence="3">Tyrosinase</fullName>
    </recommendedName>
</protein>
<gene>
    <name evidence="1" type="ORF">GDO81_021240</name>
</gene>